<dbReference type="EMBL" id="LWBO01000001">
    <property type="protein sequence ID" value="OQP54833.1"/>
    <property type="molecule type" value="Genomic_DNA"/>
</dbReference>
<evidence type="ECO:0000313" key="2">
    <source>
        <dbReference type="Proteomes" id="UP000192277"/>
    </source>
</evidence>
<proteinExistence type="predicted"/>
<gene>
    <name evidence="1" type="ORF">A4D02_00470</name>
</gene>
<comment type="caution">
    <text evidence="1">The sequence shown here is derived from an EMBL/GenBank/DDBJ whole genome shotgun (WGS) entry which is preliminary data.</text>
</comment>
<protein>
    <submittedName>
        <fullName evidence="1">Uncharacterized protein</fullName>
    </submittedName>
</protein>
<dbReference type="Proteomes" id="UP000192277">
    <property type="component" value="Unassembled WGS sequence"/>
</dbReference>
<sequence length="160" mass="18215">MPCASIFYFFRLPENLTKIRGNHKNQAVNLQTNVINVVKRFYKIIVFAAFCFRAGVISAQNQVNITLDRVLFSPARVAPISTYNLPKKLPTIGFHGLNYPQMATPPVFVAPTVVSTISNNCYTQQFGFFCKKELQFEKTTKVPLRFRLGSLDYVDRLEGK</sequence>
<reference evidence="1 2" key="1">
    <citation type="submission" date="2016-04" db="EMBL/GenBank/DDBJ databases">
        <authorList>
            <person name="Chen L."/>
            <person name="Zhuang W."/>
            <person name="Wang G."/>
        </authorList>
    </citation>
    <scope>NUCLEOTIDE SEQUENCE [LARGE SCALE GENOMIC DNA]</scope>
    <source>
        <strain evidence="2">GR20</strain>
    </source>
</reference>
<organism evidence="1 2">
    <name type="scientific">Niastella koreensis</name>
    <dbReference type="NCBI Taxonomy" id="354356"/>
    <lineage>
        <taxon>Bacteria</taxon>
        <taxon>Pseudomonadati</taxon>
        <taxon>Bacteroidota</taxon>
        <taxon>Chitinophagia</taxon>
        <taxon>Chitinophagales</taxon>
        <taxon>Chitinophagaceae</taxon>
        <taxon>Niastella</taxon>
    </lineage>
</organism>
<accession>A0ABX3P3T5</accession>
<keyword evidence="2" id="KW-1185">Reference proteome</keyword>
<evidence type="ECO:0000313" key="1">
    <source>
        <dbReference type="EMBL" id="OQP54833.1"/>
    </source>
</evidence>
<name>A0ABX3P3T5_9BACT</name>